<accession>A0A563VNE5</accession>
<evidence type="ECO:0000313" key="2">
    <source>
        <dbReference type="Proteomes" id="UP000320055"/>
    </source>
</evidence>
<organism evidence="1 2">
    <name type="scientific">Hyella patelloides LEGE 07179</name>
    <dbReference type="NCBI Taxonomy" id="945734"/>
    <lineage>
        <taxon>Bacteria</taxon>
        <taxon>Bacillati</taxon>
        <taxon>Cyanobacteriota</taxon>
        <taxon>Cyanophyceae</taxon>
        <taxon>Pleurocapsales</taxon>
        <taxon>Hyellaceae</taxon>
        <taxon>Hyella</taxon>
    </lineage>
</organism>
<gene>
    <name evidence="1" type="ORF">H1P_1700002</name>
</gene>
<dbReference type="EMBL" id="CAACVJ010000080">
    <property type="protein sequence ID" value="VEP12887.1"/>
    <property type="molecule type" value="Genomic_DNA"/>
</dbReference>
<reference evidence="1 2" key="1">
    <citation type="submission" date="2019-01" db="EMBL/GenBank/DDBJ databases">
        <authorList>
            <person name="Brito A."/>
        </authorList>
    </citation>
    <scope>NUCLEOTIDE SEQUENCE [LARGE SCALE GENOMIC DNA]</scope>
    <source>
        <strain evidence="1">1</strain>
    </source>
</reference>
<protein>
    <submittedName>
        <fullName evidence="1">Uncharacterized protein</fullName>
    </submittedName>
</protein>
<keyword evidence="2" id="KW-1185">Reference proteome</keyword>
<evidence type="ECO:0000313" key="1">
    <source>
        <dbReference type="EMBL" id="VEP12887.1"/>
    </source>
</evidence>
<sequence>MTEFNLLAQFNLNNHSSQLILVTVNLSLSRGNKFCPKDCKSI</sequence>
<name>A0A563VNE5_9CYAN</name>
<dbReference type="Proteomes" id="UP000320055">
    <property type="component" value="Unassembled WGS sequence"/>
</dbReference>
<dbReference type="AlphaFoldDB" id="A0A563VNE5"/>
<proteinExistence type="predicted"/>